<comment type="caution">
    <text evidence="1">The sequence shown here is derived from an EMBL/GenBank/DDBJ whole genome shotgun (WGS) entry which is preliminary data.</text>
</comment>
<gene>
    <name evidence="1" type="ORF">GCM10008171_01790</name>
</gene>
<proteinExistence type="predicted"/>
<dbReference type="AlphaFoldDB" id="A0A9W6JCD6"/>
<protein>
    <submittedName>
        <fullName evidence="1">Uncharacterized protein</fullName>
    </submittedName>
</protein>
<keyword evidence="2" id="KW-1185">Reference proteome</keyword>
<organism evidence="1 2">
    <name type="scientific">Methylopila jiangsuensis</name>
    <dbReference type="NCBI Taxonomy" id="586230"/>
    <lineage>
        <taxon>Bacteria</taxon>
        <taxon>Pseudomonadati</taxon>
        <taxon>Pseudomonadota</taxon>
        <taxon>Alphaproteobacteria</taxon>
        <taxon>Hyphomicrobiales</taxon>
        <taxon>Methylopilaceae</taxon>
        <taxon>Methylopila</taxon>
    </lineage>
</organism>
<name>A0A9W6JCD6_9HYPH</name>
<evidence type="ECO:0000313" key="2">
    <source>
        <dbReference type="Proteomes" id="UP001143364"/>
    </source>
</evidence>
<reference evidence="1" key="2">
    <citation type="submission" date="2023-01" db="EMBL/GenBank/DDBJ databases">
        <authorList>
            <person name="Sun Q."/>
            <person name="Evtushenko L."/>
        </authorList>
    </citation>
    <scope>NUCLEOTIDE SEQUENCE</scope>
    <source>
        <strain evidence="1">VKM B-2555</strain>
    </source>
</reference>
<reference evidence="1" key="1">
    <citation type="journal article" date="2014" name="Int. J. Syst. Evol. Microbiol.">
        <title>Complete genome sequence of Corynebacterium casei LMG S-19264T (=DSM 44701T), isolated from a smear-ripened cheese.</title>
        <authorList>
            <consortium name="US DOE Joint Genome Institute (JGI-PGF)"/>
            <person name="Walter F."/>
            <person name="Albersmeier A."/>
            <person name="Kalinowski J."/>
            <person name="Ruckert C."/>
        </authorList>
    </citation>
    <scope>NUCLEOTIDE SEQUENCE</scope>
    <source>
        <strain evidence="1">VKM B-2555</strain>
    </source>
</reference>
<dbReference type="Proteomes" id="UP001143364">
    <property type="component" value="Unassembled WGS sequence"/>
</dbReference>
<accession>A0A9W6JCD6</accession>
<dbReference type="RefSeq" id="WP_271202910.1">
    <property type="nucleotide sequence ID" value="NZ_BSFK01000003.1"/>
</dbReference>
<sequence>MTRDWLFASSEEWEAEVARRWAEIDADNQPDPDDDEDDALSRLMAEDLLACQ</sequence>
<dbReference type="EMBL" id="BSFK01000003">
    <property type="protein sequence ID" value="GLK74926.1"/>
    <property type="molecule type" value="Genomic_DNA"/>
</dbReference>
<evidence type="ECO:0000313" key="1">
    <source>
        <dbReference type="EMBL" id="GLK74926.1"/>
    </source>
</evidence>